<dbReference type="SUPFAM" id="SSF53448">
    <property type="entry name" value="Nucleotide-diphospho-sugar transferases"/>
    <property type="match status" value="1"/>
</dbReference>
<dbReference type="SUPFAM" id="SSF48452">
    <property type="entry name" value="TPR-like"/>
    <property type="match status" value="1"/>
</dbReference>
<evidence type="ECO:0000259" key="1">
    <source>
        <dbReference type="Pfam" id="PF00535"/>
    </source>
</evidence>
<dbReference type="Proteomes" id="UP001223586">
    <property type="component" value="Unassembled WGS sequence"/>
</dbReference>
<dbReference type="PANTHER" id="PTHR43630">
    <property type="entry name" value="POLY-BETA-1,6-N-ACETYL-D-GLUCOSAMINE SYNTHASE"/>
    <property type="match status" value="1"/>
</dbReference>
<dbReference type="CDD" id="cd02511">
    <property type="entry name" value="Beta4Glucosyltransferase"/>
    <property type="match status" value="1"/>
</dbReference>
<dbReference type="PANTHER" id="PTHR43630:SF2">
    <property type="entry name" value="GLYCOSYLTRANSFERASE"/>
    <property type="match status" value="1"/>
</dbReference>
<organism evidence="2 3">
    <name type="scientific">Bacillus chungangensis</name>
    <dbReference type="NCBI Taxonomy" id="587633"/>
    <lineage>
        <taxon>Bacteria</taxon>
        <taxon>Bacillati</taxon>
        <taxon>Bacillota</taxon>
        <taxon>Bacilli</taxon>
        <taxon>Bacillales</taxon>
        <taxon>Bacillaceae</taxon>
        <taxon>Bacillus</taxon>
    </lineage>
</organism>
<proteinExistence type="predicted"/>
<protein>
    <submittedName>
        <fullName evidence="2">Glycosyltransferase involved in cell wall biosynthesis</fullName>
    </submittedName>
</protein>
<dbReference type="Gene3D" id="3.90.550.10">
    <property type="entry name" value="Spore Coat Polysaccharide Biosynthesis Protein SpsA, Chain A"/>
    <property type="match status" value="1"/>
</dbReference>
<dbReference type="InterPro" id="IPR011990">
    <property type="entry name" value="TPR-like_helical_dom_sf"/>
</dbReference>
<dbReference type="RefSeq" id="WP_307231687.1">
    <property type="nucleotide sequence ID" value="NZ_JAUSTT010000024.1"/>
</dbReference>
<evidence type="ECO:0000313" key="3">
    <source>
        <dbReference type="Proteomes" id="UP001223586"/>
    </source>
</evidence>
<keyword evidence="3" id="KW-1185">Reference proteome</keyword>
<dbReference type="InterPro" id="IPR001173">
    <property type="entry name" value="Glyco_trans_2-like"/>
</dbReference>
<evidence type="ECO:0000313" key="2">
    <source>
        <dbReference type="EMBL" id="MDQ0177583.1"/>
    </source>
</evidence>
<dbReference type="InterPro" id="IPR029044">
    <property type="entry name" value="Nucleotide-diphossugar_trans"/>
</dbReference>
<gene>
    <name evidence="2" type="ORF">J2S08_003463</name>
</gene>
<reference evidence="2 3" key="1">
    <citation type="submission" date="2023-07" db="EMBL/GenBank/DDBJ databases">
        <title>Genomic Encyclopedia of Type Strains, Phase IV (KMG-IV): sequencing the most valuable type-strain genomes for metagenomic binning, comparative biology and taxonomic classification.</title>
        <authorList>
            <person name="Goeker M."/>
        </authorList>
    </citation>
    <scope>NUCLEOTIDE SEQUENCE [LARGE SCALE GENOMIC DNA]</scope>
    <source>
        <strain evidence="2 3">DSM 23837</strain>
    </source>
</reference>
<name>A0ABT9WWA2_9BACI</name>
<dbReference type="Pfam" id="PF00535">
    <property type="entry name" value="Glycos_transf_2"/>
    <property type="match status" value="1"/>
</dbReference>
<feature type="domain" description="Glycosyltransferase 2-like" evidence="1">
    <location>
        <begin position="5"/>
        <end position="95"/>
    </location>
</feature>
<sequence>MVTISLCMIVKNEETTIGRCLESVKNIVDEINIVDTGSTDQTKKIVSKYTDRIFDFEWVDDFSKARNYSFQQATKDFILWLDADDVFLAPDQEKLKILKKNLDLSIDSVTMDYHLSFDEYGNVTTSLKRNRLVKRTKQFKWIGAVHEYLEVGGNILNSDVAVTHKRHRHDANRNLLIYEKQLADGVEFSPRDLYYFANELKDHLMYERAKDFYERFLSTEKGWIEDNIAACGKLADCYAELGECKNQLNAILRSFQYDHPRPEFCCRLGYYFLQQRALNAAVFWYRLATQIEVSKDNLGFQNLSFSTWLPHLQLCVCYDQLGQHEKAYKHNEKARRYHPNHSSILHNKKYLESVLQKKEEEAVKTRE</sequence>
<dbReference type="EMBL" id="JAUSTT010000024">
    <property type="protein sequence ID" value="MDQ0177583.1"/>
    <property type="molecule type" value="Genomic_DNA"/>
</dbReference>
<dbReference type="Gene3D" id="1.25.40.10">
    <property type="entry name" value="Tetratricopeptide repeat domain"/>
    <property type="match status" value="1"/>
</dbReference>
<comment type="caution">
    <text evidence="2">The sequence shown here is derived from an EMBL/GenBank/DDBJ whole genome shotgun (WGS) entry which is preliminary data.</text>
</comment>
<accession>A0ABT9WWA2</accession>